<evidence type="ECO:0000313" key="6">
    <source>
        <dbReference type="Proteomes" id="UP000283644"/>
    </source>
</evidence>
<dbReference type="PANTHER" id="PTHR36974:SF1">
    <property type="entry name" value="DOXX FAMILY MEMBRANE PROTEIN"/>
    <property type="match status" value="1"/>
</dbReference>
<dbReference type="OrthoDB" id="3267646at2"/>
<reference evidence="5 6" key="1">
    <citation type="submission" date="2018-09" db="EMBL/GenBank/DDBJ databases">
        <title>Genome sequencing of Nocardioides immobilis CCTCC AB 2017083 for comparison to Nocardioides silvaticus.</title>
        <authorList>
            <person name="Li C."/>
            <person name="Wang G."/>
        </authorList>
    </citation>
    <scope>NUCLEOTIDE SEQUENCE [LARGE SCALE GENOMIC DNA]</scope>
    <source>
        <strain evidence="5 6">CCTCC AB 2017083</strain>
    </source>
</reference>
<dbReference type="InterPro" id="IPR032808">
    <property type="entry name" value="DoxX"/>
</dbReference>
<dbReference type="AlphaFoldDB" id="A0A417Y2L1"/>
<sequence length="122" mass="12730">MSTPLRLDAKIVVGAFLASGTVHLVKPEVFEPLMPSWVPAHREVIVGSGVVELLCAVGLLLPSTRRAAGLASAALLVGVFPGNVQMAVDASKGSNRAFQAVTLARLPLQLPLIRGAWRAGRG</sequence>
<evidence type="ECO:0000256" key="2">
    <source>
        <dbReference type="ARBA" id="ARBA00022692"/>
    </source>
</evidence>
<keyword evidence="2" id="KW-0812">Transmembrane</keyword>
<evidence type="ECO:0000256" key="1">
    <source>
        <dbReference type="ARBA" id="ARBA00004141"/>
    </source>
</evidence>
<keyword evidence="4" id="KW-0472">Membrane</keyword>
<gene>
    <name evidence="5" type="ORF">D0Z08_11950</name>
</gene>
<evidence type="ECO:0000256" key="4">
    <source>
        <dbReference type="ARBA" id="ARBA00023136"/>
    </source>
</evidence>
<comment type="caution">
    <text evidence="5">The sequence shown here is derived from an EMBL/GenBank/DDBJ whole genome shotgun (WGS) entry which is preliminary data.</text>
</comment>
<dbReference type="Proteomes" id="UP000283644">
    <property type="component" value="Unassembled WGS sequence"/>
</dbReference>
<dbReference type="PANTHER" id="PTHR36974">
    <property type="entry name" value="MEMBRANE PROTEIN-RELATED"/>
    <property type="match status" value="1"/>
</dbReference>
<keyword evidence="6" id="KW-1185">Reference proteome</keyword>
<organism evidence="5 6">
    <name type="scientific">Nocardioides immobilis</name>
    <dbReference type="NCBI Taxonomy" id="2049295"/>
    <lineage>
        <taxon>Bacteria</taxon>
        <taxon>Bacillati</taxon>
        <taxon>Actinomycetota</taxon>
        <taxon>Actinomycetes</taxon>
        <taxon>Propionibacteriales</taxon>
        <taxon>Nocardioidaceae</taxon>
        <taxon>Nocardioides</taxon>
    </lineage>
</organism>
<keyword evidence="3" id="KW-1133">Transmembrane helix</keyword>
<dbReference type="GO" id="GO:0016020">
    <property type="term" value="C:membrane"/>
    <property type="evidence" value="ECO:0007669"/>
    <property type="project" value="UniProtKB-SubCell"/>
</dbReference>
<name>A0A417Y2L1_9ACTN</name>
<comment type="subcellular location">
    <subcellularLocation>
        <location evidence="1">Membrane</location>
        <topology evidence="1">Multi-pass membrane protein</topology>
    </subcellularLocation>
</comment>
<accession>A0A417Y2L1</accession>
<evidence type="ECO:0008006" key="7">
    <source>
        <dbReference type="Google" id="ProtNLM"/>
    </source>
</evidence>
<evidence type="ECO:0000256" key="3">
    <source>
        <dbReference type="ARBA" id="ARBA00022989"/>
    </source>
</evidence>
<dbReference type="EMBL" id="QXGH01000015">
    <property type="protein sequence ID" value="RHW26899.1"/>
    <property type="molecule type" value="Genomic_DNA"/>
</dbReference>
<dbReference type="RefSeq" id="WP_118925465.1">
    <property type="nucleotide sequence ID" value="NZ_QXGH01000015.1"/>
</dbReference>
<dbReference type="Pfam" id="PF13564">
    <property type="entry name" value="DoxX_2"/>
    <property type="match status" value="1"/>
</dbReference>
<evidence type="ECO:0000313" key="5">
    <source>
        <dbReference type="EMBL" id="RHW26899.1"/>
    </source>
</evidence>
<protein>
    <recommendedName>
        <fullName evidence="7">DoxX family protein</fullName>
    </recommendedName>
</protein>
<proteinExistence type="predicted"/>